<dbReference type="Proteomes" id="UP000790709">
    <property type="component" value="Unassembled WGS sequence"/>
</dbReference>
<dbReference type="EMBL" id="MU266418">
    <property type="protein sequence ID" value="KAH7924702.1"/>
    <property type="molecule type" value="Genomic_DNA"/>
</dbReference>
<protein>
    <submittedName>
        <fullName evidence="1">Uncharacterized protein</fullName>
    </submittedName>
</protein>
<organism evidence="1 2">
    <name type="scientific">Leucogyrophana mollusca</name>
    <dbReference type="NCBI Taxonomy" id="85980"/>
    <lineage>
        <taxon>Eukaryota</taxon>
        <taxon>Fungi</taxon>
        <taxon>Dikarya</taxon>
        <taxon>Basidiomycota</taxon>
        <taxon>Agaricomycotina</taxon>
        <taxon>Agaricomycetes</taxon>
        <taxon>Agaricomycetidae</taxon>
        <taxon>Boletales</taxon>
        <taxon>Boletales incertae sedis</taxon>
        <taxon>Leucogyrophana</taxon>
    </lineage>
</organism>
<reference evidence="1" key="1">
    <citation type="journal article" date="2021" name="New Phytol.">
        <title>Evolutionary innovations through gain and loss of genes in the ectomycorrhizal Boletales.</title>
        <authorList>
            <person name="Wu G."/>
            <person name="Miyauchi S."/>
            <person name="Morin E."/>
            <person name="Kuo A."/>
            <person name="Drula E."/>
            <person name="Varga T."/>
            <person name="Kohler A."/>
            <person name="Feng B."/>
            <person name="Cao Y."/>
            <person name="Lipzen A."/>
            <person name="Daum C."/>
            <person name="Hundley H."/>
            <person name="Pangilinan J."/>
            <person name="Johnson J."/>
            <person name="Barry K."/>
            <person name="LaButti K."/>
            <person name="Ng V."/>
            <person name="Ahrendt S."/>
            <person name="Min B."/>
            <person name="Choi I.G."/>
            <person name="Park H."/>
            <person name="Plett J.M."/>
            <person name="Magnuson J."/>
            <person name="Spatafora J.W."/>
            <person name="Nagy L.G."/>
            <person name="Henrissat B."/>
            <person name="Grigoriev I.V."/>
            <person name="Yang Z.L."/>
            <person name="Xu J."/>
            <person name="Martin F.M."/>
        </authorList>
    </citation>
    <scope>NUCLEOTIDE SEQUENCE</scope>
    <source>
        <strain evidence="1">KUC20120723A-06</strain>
    </source>
</reference>
<sequence>MSVPQGHQPSLSQPKVIVHHLNDSRSQRVLWLLVRSDSRFIFRDLMESRVYSQEELEVPYEIKNYSRNADRRAPKELLDVSPLGKSPVITDGDVTLAESGAIVTYLIERYGKDKDQPPASGRLHDLYFTHYSEGSFMPLLVQKLILTIIPQKAPIFISFLLRMVLGQVVKQVLDPELRKHQALIEDHLAKSGTWFAGGEHPTAADYMMAFPLEALVSEEPHFVGPKALAFVNNVQSRPAYKRALDRGGKYTYAKL</sequence>
<name>A0ACB8BGS6_9AGAM</name>
<keyword evidence="2" id="KW-1185">Reference proteome</keyword>
<accession>A0ACB8BGS6</accession>
<gene>
    <name evidence="1" type="ORF">BV22DRAFT_1034853</name>
</gene>
<comment type="caution">
    <text evidence="1">The sequence shown here is derived from an EMBL/GenBank/DDBJ whole genome shotgun (WGS) entry which is preliminary data.</text>
</comment>
<evidence type="ECO:0000313" key="2">
    <source>
        <dbReference type="Proteomes" id="UP000790709"/>
    </source>
</evidence>
<evidence type="ECO:0000313" key="1">
    <source>
        <dbReference type="EMBL" id="KAH7924702.1"/>
    </source>
</evidence>
<proteinExistence type="predicted"/>